<gene>
    <name evidence="2" type="ORF">OV079_35355</name>
</gene>
<organism evidence="2 3">
    <name type="scientific">Nannocystis pusilla</name>
    <dbReference type="NCBI Taxonomy" id="889268"/>
    <lineage>
        <taxon>Bacteria</taxon>
        <taxon>Pseudomonadati</taxon>
        <taxon>Myxococcota</taxon>
        <taxon>Polyangia</taxon>
        <taxon>Nannocystales</taxon>
        <taxon>Nannocystaceae</taxon>
        <taxon>Nannocystis</taxon>
    </lineage>
</organism>
<protein>
    <recommendedName>
        <fullName evidence="4">VWFA domain-containing protein</fullName>
    </recommendedName>
</protein>
<evidence type="ECO:0008006" key="4">
    <source>
        <dbReference type="Google" id="ProtNLM"/>
    </source>
</evidence>
<proteinExistence type="predicted"/>
<feature type="compositionally biased region" description="Low complexity" evidence="1">
    <location>
        <begin position="45"/>
        <end position="56"/>
    </location>
</feature>
<dbReference type="EMBL" id="JAPNKE010000002">
    <property type="protein sequence ID" value="MCY1010752.1"/>
    <property type="molecule type" value="Genomic_DNA"/>
</dbReference>
<reference evidence="2" key="1">
    <citation type="submission" date="2022-11" db="EMBL/GenBank/DDBJ databases">
        <title>Minimal conservation of predation-associated metabolite biosynthetic gene clusters underscores biosynthetic potential of Myxococcota including descriptions for ten novel species: Archangium lansinium sp. nov., Myxococcus landrumus sp. nov., Nannocystis bai.</title>
        <authorList>
            <person name="Ahearne A."/>
            <person name="Stevens C."/>
            <person name="Phillips K."/>
        </authorList>
    </citation>
    <scope>NUCLEOTIDE SEQUENCE</scope>
    <source>
        <strain evidence="2">Na p29</strain>
    </source>
</reference>
<evidence type="ECO:0000256" key="1">
    <source>
        <dbReference type="SAM" id="MobiDB-lite"/>
    </source>
</evidence>
<evidence type="ECO:0000313" key="3">
    <source>
        <dbReference type="Proteomes" id="UP001150924"/>
    </source>
</evidence>
<dbReference type="PROSITE" id="PS51257">
    <property type="entry name" value="PROKAR_LIPOPROTEIN"/>
    <property type="match status" value="1"/>
</dbReference>
<accession>A0A9X3IZL5</accession>
<sequence>MHRFVFATTVALWTAGTACENQSSHGGSDGTSGGVVLMTSDDSTGGIDVPDPGVVGKLDLPPSDGGRPDDPAAAGCAKADFLFVIDNSGSMADEQANLIASFPGFIATITQTIAAQDYHIMAVPTDDGQAAGLSTKCNATSCACMPAPICCQKTCELFGKDCNGFACDALPISDCDQVYGRGNIYNAVGQRCDLADGRRFMKADQPDLAGTFECVANIGTHGSGAEKPVLATLEAVSDPLNGPGGCDEGFLRDDAILVVIIITDEEDDNAIEGEGTPGLPKEWHEQLIAAKHGDTDAVVVLGLVGDGNLMGGLCPAGGGPNMDGTGAESSPRLQEFVERFENGVIGSVCATDYTPFFTEAVGVIDFACDVFEPVG</sequence>
<evidence type="ECO:0000313" key="2">
    <source>
        <dbReference type="EMBL" id="MCY1010752.1"/>
    </source>
</evidence>
<dbReference type="Proteomes" id="UP001150924">
    <property type="component" value="Unassembled WGS sequence"/>
</dbReference>
<keyword evidence="3" id="KW-1185">Reference proteome</keyword>
<feature type="region of interest" description="Disordered" evidence="1">
    <location>
        <begin position="19"/>
        <end position="71"/>
    </location>
</feature>
<name>A0A9X3IZL5_9BACT</name>
<comment type="caution">
    <text evidence="2">The sequence shown here is derived from an EMBL/GenBank/DDBJ whole genome shotgun (WGS) entry which is preliminary data.</text>
</comment>
<dbReference type="RefSeq" id="WP_267773835.1">
    <property type="nucleotide sequence ID" value="NZ_JAPNKE010000002.1"/>
</dbReference>
<dbReference type="AlphaFoldDB" id="A0A9X3IZL5"/>